<gene>
    <name evidence="1" type="ORF">SBA5_470094</name>
</gene>
<proteinExistence type="predicted"/>
<organism evidence="1 2">
    <name type="scientific">Candidatus Sulfuritelmatomonas gaucii</name>
    <dbReference type="NCBI Taxonomy" id="2043161"/>
    <lineage>
        <taxon>Bacteria</taxon>
        <taxon>Pseudomonadati</taxon>
        <taxon>Acidobacteriota</taxon>
        <taxon>Terriglobia</taxon>
        <taxon>Terriglobales</taxon>
        <taxon>Acidobacteriaceae</taxon>
        <taxon>Candidatus Sulfuritelmatomonas</taxon>
    </lineage>
</organism>
<protein>
    <submittedName>
        <fullName evidence="1">Uncharacterized protein</fullName>
    </submittedName>
</protein>
<dbReference type="AlphaFoldDB" id="A0A2N9LPG6"/>
<sequence length="55" mass="6136">MYDDRKFAGIIFRVGSENMVSAKKEKTREEGCGNEGLHVRFPPGTMVPPAIFFSS</sequence>
<dbReference type="EMBL" id="OKRB01000105">
    <property type="protein sequence ID" value="SPE24973.1"/>
    <property type="molecule type" value="Genomic_DNA"/>
</dbReference>
<name>A0A2N9LPG6_9BACT</name>
<evidence type="ECO:0000313" key="2">
    <source>
        <dbReference type="Proteomes" id="UP000239735"/>
    </source>
</evidence>
<accession>A0A2N9LPG6</accession>
<dbReference type="Proteomes" id="UP000239735">
    <property type="component" value="Unassembled WGS sequence"/>
</dbReference>
<reference evidence="2" key="1">
    <citation type="submission" date="2018-02" db="EMBL/GenBank/DDBJ databases">
        <authorList>
            <person name="Hausmann B."/>
        </authorList>
    </citation>
    <scope>NUCLEOTIDE SEQUENCE [LARGE SCALE GENOMIC DNA]</scope>
    <source>
        <strain evidence="2">Peat soil MAG SbA5</strain>
    </source>
</reference>
<evidence type="ECO:0000313" key="1">
    <source>
        <dbReference type="EMBL" id="SPE24973.1"/>
    </source>
</evidence>